<dbReference type="EMBL" id="AEPW01000001">
    <property type="protein sequence ID" value="EFU78077.1"/>
    <property type="molecule type" value="Genomic_DNA"/>
</dbReference>
<gene>
    <name evidence="1" type="ORF">HMPREF0381_0078</name>
</gene>
<evidence type="ECO:0000313" key="1">
    <source>
        <dbReference type="EMBL" id="EFU78077.1"/>
    </source>
</evidence>
<sequence>MATTRDDIPKIRESFKELGNKAIEVGVFGGEQAWLAHIHEYGCIIQVTPKMRAYLKANGLALKPSTTTITIPERAFLRNGYDKGKDEVLSVYTDFISSMITGNVDADTILHALGTNLEGKIKEYATNQVEPPLHPYTIEHRQHGGSNPLNDTGSMIGAISHRIVGK</sequence>
<dbReference type="RefSeq" id="WP_008749851.1">
    <property type="nucleotide sequence ID" value="NZ_GL622296.1"/>
</dbReference>
<comment type="caution">
    <text evidence="1">The sequence shown here is derived from an EMBL/GenBank/DDBJ whole genome shotgun (WGS) entry which is preliminary data.</text>
</comment>
<accession>E6LJE3</accession>
<evidence type="ECO:0000313" key="2">
    <source>
        <dbReference type="Proteomes" id="UP000003434"/>
    </source>
</evidence>
<dbReference type="AlphaFoldDB" id="E6LJE3"/>
<organism evidence="1 2">
    <name type="scientific">Lachnoanaerobaculum saburreum DSM 3986</name>
    <dbReference type="NCBI Taxonomy" id="887325"/>
    <lineage>
        <taxon>Bacteria</taxon>
        <taxon>Bacillati</taxon>
        <taxon>Bacillota</taxon>
        <taxon>Clostridia</taxon>
        <taxon>Lachnospirales</taxon>
        <taxon>Lachnospiraceae</taxon>
        <taxon>Lachnoanaerobaculum</taxon>
    </lineage>
</organism>
<reference evidence="1 2" key="1">
    <citation type="submission" date="2010-12" db="EMBL/GenBank/DDBJ databases">
        <authorList>
            <person name="Muzny D."/>
            <person name="Qin X."/>
            <person name="Deng J."/>
            <person name="Jiang H."/>
            <person name="Liu Y."/>
            <person name="Qu J."/>
            <person name="Song X.-Z."/>
            <person name="Zhang L."/>
            <person name="Thornton R."/>
            <person name="Coyle M."/>
            <person name="Francisco L."/>
            <person name="Jackson L."/>
            <person name="Javaid M."/>
            <person name="Korchina V."/>
            <person name="Kovar C."/>
            <person name="Mata R."/>
            <person name="Mathew T."/>
            <person name="Ngo R."/>
            <person name="Nguyen L."/>
            <person name="Nguyen N."/>
            <person name="Okwuonu G."/>
            <person name="Ongeri F."/>
            <person name="Pham C."/>
            <person name="Simmons D."/>
            <person name="Wilczek-Boney K."/>
            <person name="Hale W."/>
            <person name="Jakkamsetti A."/>
            <person name="Pham P."/>
            <person name="Ruth R."/>
            <person name="San Lucas F."/>
            <person name="Warren J."/>
            <person name="Zhang J."/>
            <person name="Zhao Z."/>
            <person name="Zhou C."/>
            <person name="Zhu D."/>
            <person name="Lee S."/>
            <person name="Bess C."/>
            <person name="Blankenburg K."/>
            <person name="Forbes L."/>
            <person name="Fu Q."/>
            <person name="Gubbala S."/>
            <person name="Hirani K."/>
            <person name="Jayaseelan J.C."/>
            <person name="Lara F."/>
            <person name="Munidasa M."/>
            <person name="Palculict T."/>
            <person name="Patil S."/>
            <person name="Pu L.-L."/>
            <person name="Saada N."/>
            <person name="Tang L."/>
            <person name="Weissenberger G."/>
            <person name="Zhu Y."/>
            <person name="Hemphill L."/>
            <person name="Shang Y."/>
            <person name="Youmans B."/>
            <person name="Ayvaz T."/>
            <person name="Ross M."/>
            <person name="Santibanez J."/>
            <person name="Aqrawi P."/>
            <person name="Gross S."/>
            <person name="Joshi V."/>
            <person name="Fowler G."/>
            <person name="Nazareth L."/>
            <person name="Reid J."/>
            <person name="Worley K."/>
            <person name="Petrosino J."/>
            <person name="Highlander S."/>
            <person name="Gibbs R."/>
        </authorList>
    </citation>
    <scope>NUCLEOTIDE SEQUENCE [LARGE SCALE GENOMIC DNA]</scope>
    <source>
        <strain evidence="1 2">DSM 3986</strain>
    </source>
</reference>
<protein>
    <submittedName>
        <fullName evidence="1">Uncharacterized protein</fullName>
    </submittedName>
</protein>
<dbReference type="Proteomes" id="UP000003434">
    <property type="component" value="Unassembled WGS sequence"/>
</dbReference>
<proteinExistence type="predicted"/>
<name>E6LJE3_9FIRM</name>
<dbReference type="HOGENOM" id="CLU_096367_0_0_9"/>
<dbReference type="eggNOG" id="ENOG5032GHE">
    <property type="taxonomic scope" value="Bacteria"/>
</dbReference>